<reference evidence="3" key="1">
    <citation type="journal article" date="2011" name="Nature">
        <title>Genome sequence and analysis of the tuber crop potato.</title>
        <authorList>
            <consortium name="The Potato Genome Sequencing Consortium"/>
        </authorList>
    </citation>
    <scope>NUCLEOTIDE SEQUENCE [LARGE SCALE GENOMIC DNA]</scope>
    <source>
        <strain evidence="3">cv. DM1-3 516 R44</strain>
    </source>
</reference>
<dbReference type="Gramene" id="PGSC0003DMT400092183">
    <property type="protein sequence ID" value="PGSC0003DMT400092183"/>
    <property type="gene ID" value="PGSC0003DMG400041754"/>
</dbReference>
<protein>
    <recommendedName>
        <fullName evidence="4">Integrase core domain containing protein</fullName>
    </recommendedName>
</protein>
<proteinExistence type="predicted"/>
<name>M1DP98_SOLTU</name>
<feature type="compositionally biased region" description="Basic residues" evidence="1">
    <location>
        <begin position="36"/>
        <end position="50"/>
    </location>
</feature>
<evidence type="ECO:0000313" key="3">
    <source>
        <dbReference type="Proteomes" id="UP000011115"/>
    </source>
</evidence>
<accession>M1DP98</accession>
<dbReference type="AlphaFoldDB" id="M1DP98"/>
<sequence>MEMDLWRTTEWISDKDPDRLKLQKSNGEEATVMARPKVHRRNQPPRKRVRGIVINEGAKPTRTTQANLPPKGGKGKGKKPVVPTPAEQSSDSMGIYATHLTTSVSEGNSGDRLPNSVSEPEDYQTL</sequence>
<dbReference type="HOGENOM" id="CLU_029307_5_2_1"/>
<evidence type="ECO:0008006" key="4">
    <source>
        <dbReference type="Google" id="ProtNLM"/>
    </source>
</evidence>
<reference evidence="2" key="2">
    <citation type="submission" date="2015-06" db="UniProtKB">
        <authorList>
            <consortium name="EnsemblPlants"/>
        </authorList>
    </citation>
    <scope>IDENTIFICATION</scope>
    <source>
        <strain evidence="2">DM1-3 516 R44</strain>
    </source>
</reference>
<feature type="compositionally biased region" description="Polar residues" evidence="1">
    <location>
        <begin position="99"/>
        <end position="108"/>
    </location>
</feature>
<keyword evidence="3" id="KW-1185">Reference proteome</keyword>
<dbReference type="PaxDb" id="4113-PGSC0003DMT400092183"/>
<feature type="region of interest" description="Disordered" evidence="1">
    <location>
        <begin position="24"/>
        <end position="126"/>
    </location>
</feature>
<dbReference type="InParanoid" id="M1DP98"/>
<dbReference type="EnsemblPlants" id="PGSC0003DMT400092183">
    <property type="protein sequence ID" value="PGSC0003DMT400092183"/>
    <property type="gene ID" value="PGSC0003DMG400041754"/>
</dbReference>
<evidence type="ECO:0000313" key="2">
    <source>
        <dbReference type="EnsemblPlants" id="PGSC0003DMT400092183"/>
    </source>
</evidence>
<organism evidence="2 3">
    <name type="scientific">Solanum tuberosum</name>
    <name type="common">Potato</name>
    <dbReference type="NCBI Taxonomy" id="4113"/>
    <lineage>
        <taxon>Eukaryota</taxon>
        <taxon>Viridiplantae</taxon>
        <taxon>Streptophyta</taxon>
        <taxon>Embryophyta</taxon>
        <taxon>Tracheophyta</taxon>
        <taxon>Spermatophyta</taxon>
        <taxon>Magnoliopsida</taxon>
        <taxon>eudicotyledons</taxon>
        <taxon>Gunneridae</taxon>
        <taxon>Pentapetalae</taxon>
        <taxon>asterids</taxon>
        <taxon>lamiids</taxon>
        <taxon>Solanales</taxon>
        <taxon>Solanaceae</taxon>
        <taxon>Solanoideae</taxon>
        <taxon>Solaneae</taxon>
        <taxon>Solanum</taxon>
    </lineage>
</organism>
<evidence type="ECO:0000256" key="1">
    <source>
        <dbReference type="SAM" id="MobiDB-lite"/>
    </source>
</evidence>
<dbReference type="Proteomes" id="UP000011115">
    <property type="component" value="Unassembled WGS sequence"/>
</dbReference>